<dbReference type="GO" id="GO:0005886">
    <property type="term" value="C:plasma membrane"/>
    <property type="evidence" value="ECO:0007669"/>
    <property type="project" value="UniProtKB-SubCell"/>
</dbReference>
<dbReference type="KEGG" id="cvt:B843_03775"/>
<organism evidence="10 11">
    <name type="scientific">Corynebacterium vitaeruminis DSM 20294</name>
    <dbReference type="NCBI Taxonomy" id="1224164"/>
    <lineage>
        <taxon>Bacteria</taxon>
        <taxon>Bacillati</taxon>
        <taxon>Actinomycetota</taxon>
        <taxon>Actinomycetes</taxon>
        <taxon>Mycobacteriales</taxon>
        <taxon>Corynebacteriaceae</taxon>
        <taxon>Corynebacterium</taxon>
    </lineage>
</organism>
<proteinExistence type="inferred from homology"/>
<sequence length="365" mass="39086">MTSTAETRERGLLVLGSARIRYQPRAVRAVTVLLAACALVWVLSLGIGQFPMSPVEVVRVLAGGGTKLQRTVVIDWRLARSLVGLAVGAALGLSGAITQRIARNGLASPDILGINQGATVAAVACMVFGASGGARCARRRPRRCGRRRACHRRGHLGARPAPGRGHLPARAGRHRRQRLPPRAGHLHARGDRPQHRGRRQGVDGGLSQWTHLRPAVAHARGARRLLAGAGAYRLPPAGSRVGRRPRQLTRRPAEEGQRDGAGGLHRAGGGGRLRGGAGRLRGLRRPAARTPADPGVRSPAGRLGRRRCPLDLRLRPGGAQRLPVGGPRGHRHRRHRRAVPHLAAVAAVENPHPLNTYNERIHTCP</sequence>
<feature type="region of interest" description="Disordered" evidence="8">
    <location>
        <begin position="154"/>
        <end position="207"/>
    </location>
</feature>
<gene>
    <name evidence="10" type="ORF">B843_03775</name>
</gene>
<evidence type="ECO:0000256" key="5">
    <source>
        <dbReference type="ARBA" id="ARBA00022692"/>
    </source>
</evidence>
<evidence type="ECO:0000313" key="10">
    <source>
        <dbReference type="EMBL" id="AHI22146.1"/>
    </source>
</evidence>
<accession>W5XYQ8</accession>
<evidence type="ECO:0000256" key="6">
    <source>
        <dbReference type="ARBA" id="ARBA00022989"/>
    </source>
</evidence>
<evidence type="ECO:0000256" key="8">
    <source>
        <dbReference type="SAM" id="MobiDB-lite"/>
    </source>
</evidence>
<feature type="region of interest" description="Disordered" evidence="8">
    <location>
        <begin position="315"/>
        <end position="336"/>
    </location>
</feature>
<dbReference type="STRING" id="1224164.B843_03775"/>
<comment type="subcellular location">
    <subcellularLocation>
        <location evidence="1">Cell membrane</location>
        <topology evidence="1">Multi-pass membrane protein</topology>
    </subcellularLocation>
</comment>
<name>W5XYQ8_9CORY</name>
<dbReference type="PANTHER" id="PTHR30472:SF24">
    <property type="entry name" value="FERRIC ENTEROBACTIN TRANSPORT SYSTEM PERMEASE PROTEIN FEPG"/>
    <property type="match status" value="1"/>
</dbReference>
<reference evidence="10 11" key="1">
    <citation type="submission" date="2013-02" db="EMBL/GenBank/DDBJ databases">
        <title>The complete genome sequence of Corynebacterium vitaeruminis DSM 20294.</title>
        <authorList>
            <person name="Ruckert C."/>
            <person name="Albersmeier A."/>
            <person name="Kalinowski J."/>
        </authorList>
    </citation>
    <scope>NUCLEOTIDE SEQUENCE [LARGE SCALE GENOMIC DNA]</scope>
    <source>
        <strain evidence="11">ATCC 10234</strain>
    </source>
</reference>
<dbReference type="GO" id="GO:0022857">
    <property type="term" value="F:transmembrane transporter activity"/>
    <property type="evidence" value="ECO:0007669"/>
    <property type="project" value="InterPro"/>
</dbReference>
<dbReference type="SUPFAM" id="SSF81345">
    <property type="entry name" value="ABC transporter involved in vitamin B12 uptake, BtuC"/>
    <property type="match status" value="1"/>
</dbReference>
<keyword evidence="5 9" id="KW-0812">Transmembrane</keyword>
<dbReference type="HOGENOM" id="CLU_758021_0_0_11"/>
<protein>
    <submittedName>
        <fullName evidence="10">Iron ABC transporter permease</fullName>
    </submittedName>
</protein>
<evidence type="ECO:0000256" key="4">
    <source>
        <dbReference type="ARBA" id="ARBA00022475"/>
    </source>
</evidence>
<feature type="region of interest" description="Disordered" evidence="8">
    <location>
        <begin position="233"/>
        <end position="303"/>
    </location>
</feature>
<keyword evidence="3" id="KW-0813">Transport</keyword>
<comment type="similarity">
    <text evidence="2">Belongs to the binding-protein-dependent transport system permease family. FecCD subfamily.</text>
</comment>
<feature type="compositionally biased region" description="Gly residues" evidence="8">
    <location>
        <begin position="259"/>
        <end position="279"/>
    </location>
</feature>
<keyword evidence="6 9" id="KW-1133">Transmembrane helix</keyword>
<dbReference type="InterPro" id="IPR037294">
    <property type="entry name" value="ABC_BtuC-like"/>
</dbReference>
<evidence type="ECO:0000256" key="9">
    <source>
        <dbReference type="SAM" id="Phobius"/>
    </source>
</evidence>
<evidence type="ECO:0000256" key="3">
    <source>
        <dbReference type="ARBA" id="ARBA00022448"/>
    </source>
</evidence>
<dbReference type="Gene3D" id="1.10.3470.10">
    <property type="entry name" value="ABC transporter involved in vitamin B12 uptake, BtuC"/>
    <property type="match status" value="1"/>
</dbReference>
<feature type="compositionally biased region" description="Basic residues" evidence="8">
    <location>
        <begin position="171"/>
        <end position="187"/>
    </location>
</feature>
<keyword evidence="11" id="KW-1185">Reference proteome</keyword>
<feature type="transmembrane region" description="Helical" evidence="9">
    <location>
        <begin position="117"/>
        <end position="137"/>
    </location>
</feature>
<dbReference type="InterPro" id="IPR000522">
    <property type="entry name" value="ABC_transptr_permease_BtuC"/>
</dbReference>
<dbReference type="eggNOG" id="COG4779">
    <property type="taxonomic scope" value="Bacteria"/>
</dbReference>
<feature type="transmembrane region" description="Helical" evidence="9">
    <location>
        <begin position="78"/>
        <end position="97"/>
    </location>
</feature>
<evidence type="ECO:0000256" key="1">
    <source>
        <dbReference type="ARBA" id="ARBA00004651"/>
    </source>
</evidence>
<dbReference type="Pfam" id="PF01032">
    <property type="entry name" value="FecCD"/>
    <property type="match status" value="1"/>
</dbReference>
<dbReference type="PANTHER" id="PTHR30472">
    <property type="entry name" value="FERRIC ENTEROBACTIN TRANSPORT SYSTEM PERMEASE PROTEIN"/>
    <property type="match status" value="1"/>
</dbReference>
<feature type="compositionally biased region" description="Low complexity" evidence="8">
    <location>
        <begin position="315"/>
        <end position="325"/>
    </location>
</feature>
<evidence type="ECO:0000256" key="7">
    <source>
        <dbReference type="ARBA" id="ARBA00023136"/>
    </source>
</evidence>
<dbReference type="Proteomes" id="UP000019222">
    <property type="component" value="Chromosome"/>
</dbReference>
<dbReference type="GO" id="GO:0033214">
    <property type="term" value="P:siderophore-iron import into cell"/>
    <property type="evidence" value="ECO:0007669"/>
    <property type="project" value="TreeGrafter"/>
</dbReference>
<dbReference type="EMBL" id="CP004353">
    <property type="protein sequence ID" value="AHI22146.1"/>
    <property type="molecule type" value="Genomic_DNA"/>
</dbReference>
<dbReference type="AlphaFoldDB" id="W5XYQ8"/>
<evidence type="ECO:0000256" key="2">
    <source>
        <dbReference type="ARBA" id="ARBA00007935"/>
    </source>
</evidence>
<keyword evidence="4" id="KW-1003">Cell membrane</keyword>
<keyword evidence="7 9" id="KW-0472">Membrane</keyword>
<evidence type="ECO:0000313" key="11">
    <source>
        <dbReference type="Proteomes" id="UP000019222"/>
    </source>
</evidence>
<feature type="transmembrane region" description="Helical" evidence="9">
    <location>
        <begin position="26"/>
        <end position="47"/>
    </location>
</feature>